<keyword evidence="2" id="KW-1185">Reference proteome</keyword>
<protein>
    <submittedName>
        <fullName evidence="1">Uncharacterized protein</fullName>
    </submittedName>
</protein>
<dbReference type="AlphaFoldDB" id="A0A6A6MMM8"/>
<organism evidence="1 2">
    <name type="scientific">Hevea brasiliensis</name>
    <name type="common">Para rubber tree</name>
    <name type="synonym">Siphonia brasiliensis</name>
    <dbReference type="NCBI Taxonomy" id="3981"/>
    <lineage>
        <taxon>Eukaryota</taxon>
        <taxon>Viridiplantae</taxon>
        <taxon>Streptophyta</taxon>
        <taxon>Embryophyta</taxon>
        <taxon>Tracheophyta</taxon>
        <taxon>Spermatophyta</taxon>
        <taxon>Magnoliopsida</taxon>
        <taxon>eudicotyledons</taxon>
        <taxon>Gunneridae</taxon>
        <taxon>Pentapetalae</taxon>
        <taxon>rosids</taxon>
        <taxon>fabids</taxon>
        <taxon>Malpighiales</taxon>
        <taxon>Euphorbiaceae</taxon>
        <taxon>Crotonoideae</taxon>
        <taxon>Micrandreae</taxon>
        <taxon>Hevea</taxon>
    </lineage>
</organism>
<evidence type="ECO:0000313" key="1">
    <source>
        <dbReference type="EMBL" id="KAF2315021.1"/>
    </source>
</evidence>
<sequence length="95" mass="9808">MEEELNGVLPCSSLAVDSILRVGTVGYGLMHRSVRCTQKRQSQSENSAFNVVNALIAGAMAGAAVAAGTRSWTQVVGMAGVVSAFSVAADYSKTV</sequence>
<proteinExistence type="predicted"/>
<dbReference type="Proteomes" id="UP000467840">
    <property type="component" value="Chromosome 15"/>
</dbReference>
<name>A0A6A6MMM8_HEVBR</name>
<comment type="caution">
    <text evidence="1">The sequence shown here is derived from an EMBL/GenBank/DDBJ whole genome shotgun (WGS) entry which is preliminary data.</text>
</comment>
<gene>
    <name evidence="1" type="ORF">GH714_037588</name>
</gene>
<evidence type="ECO:0000313" key="2">
    <source>
        <dbReference type="Proteomes" id="UP000467840"/>
    </source>
</evidence>
<reference evidence="1 2" key="1">
    <citation type="journal article" date="2020" name="Mol. Plant">
        <title>The Chromosome-Based Rubber Tree Genome Provides New Insights into Spurge Genome Evolution and Rubber Biosynthesis.</title>
        <authorList>
            <person name="Liu J."/>
            <person name="Shi C."/>
            <person name="Shi C.C."/>
            <person name="Li W."/>
            <person name="Zhang Q.J."/>
            <person name="Zhang Y."/>
            <person name="Li K."/>
            <person name="Lu H.F."/>
            <person name="Shi C."/>
            <person name="Zhu S.T."/>
            <person name="Xiao Z.Y."/>
            <person name="Nan H."/>
            <person name="Yue Y."/>
            <person name="Zhu X.G."/>
            <person name="Wu Y."/>
            <person name="Hong X.N."/>
            <person name="Fan G.Y."/>
            <person name="Tong Y."/>
            <person name="Zhang D."/>
            <person name="Mao C.L."/>
            <person name="Liu Y.L."/>
            <person name="Hao S.J."/>
            <person name="Liu W.Q."/>
            <person name="Lv M.Q."/>
            <person name="Zhang H.B."/>
            <person name="Liu Y."/>
            <person name="Hu-Tang G.R."/>
            <person name="Wang J.P."/>
            <person name="Wang J.H."/>
            <person name="Sun Y.H."/>
            <person name="Ni S.B."/>
            <person name="Chen W.B."/>
            <person name="Zhang X.C."/>
            <person name="Jiao Y.N."/>
            <person name="Eichler E.E."/>
            <person name="Li G.H."/>
            <person name="Liu X."/>
            <person name="Gao L.Z."/>
        </authorList>
    </citation>
    <scope>NUCLEOTIDE SEQUENCE [LARGE SCALE GENOMIC DNA]</scope>
    <source>
        <strain evidence="2">cv. GT1</strain>
        <tissue evidence="1">Leaf</tissue>
    </source>
</reference>
<accession>A0A6A6MMM8</accession>
<dbReference type="EMBL" id="JAAGAX010000005">
    <property type="protein sequence ID" value="KAF2315021.1"/>
    <property type="molecule type" value="Genomic_DNA"/>
</dbReference>